<dbReference type="SUPFAM" id="SSF69255">
    <property type="entry name" value="gp5 N-terminal domain-like"/>
    <property type="match status" value="1"/>
</dbReference>
<proteinExistence type="inferred from homology"/>
<dbReference type="Pfam" id="PF22178">
    <property type="entry name" value="Gp5_trimer_C"/>
    <property type="match status" value="1"/>
</dbReference>
<dbReference type="Pfam" id="PF01471">
    <property type="entry name" value="PG_binding_1"/>
    <property type="match status" value="1"/>
</dbReference>
<dbReference type="SUPFAM" id="SSF69279">
    <property type="entry name" value="Phage tail proteins"/>
    <property type="match status" value="2"/>
</dbReference>
<feature type="domain" description="Gp5/Type VI secretion system Vgr C-terminal trimerisation" evidence="7">
    <location>
        <begin position="510"/>
        <end position="618"/>
    </location>
</feature>
<dbReference type="InterPro" id="IPR036365">
    <property type="entry name" value="PGBD-like_sf"/>
</dbReference>
<dbReference type="NCBIfam" id="TIGR01646">
    <property type="entry name" value="vgr_GE"/>
    <property type="match status" value="1"/>
</dbReference>
<dbReference type="EMBL" id="ASRX01000005">
    <property type="protein sequence ID" value="EYF08186.1"/>
    <property type="molecule type" value="Genomic_DNA"/>
</dbReference>
<keyword evidence="3" id="KW-0964">Secreted</keyword>
<feature type="region of interest" description="Disordered" evidence="4">
    <location>
        <begin position="70"/>
        <end position="89"/>
    </location>
</feature>
<feature type="domain" description="Peptidoglycan binding-like" evidence="5">
    <location>
        <begin position="856"/>
        <end position="902"/>
    </location>
</feature>
<evidence type="ECO:0000259" key="7">
    <source>
        <dbReference type="Pfam" id="PF22178"/>
    </source>
</evidence>
<evidence type="ECO:0000256" key="4">
    <source>
        <dbReference type="SAM" id="MobiDB-lite"/>
    </source>
</evidence>
<dbReference type="PANTHER" id="PTHR32305">
    <property type="match status" value="1"/>
</dbReference>
<dbReference type="InterPro" id="IPR054030">
    <property type="entry name" value="Gp5_Vgr_C"/>
</dbReference>
<dbReference type="Gene3D" id="1.10.101.10">
    <property type="entry name" value="PGBD-like superfamily/PGBD"/>
    <property type="match status" value="1"/>
</dbReference>
<evidence type="ECO:0000256" key="2">
    <source>
        <dbReference type="ARBA" id="ARBA00005558"/>
    </source>
</evidence>
<name>A0A017THV8_9BACT</name>
<dbReference type="Gene3D" id="4.10.220.110">
    <property type="match status" value="1"/>
</dbReference>
<organism evidence="8 9">
    <name type="scientific">Chondromyces apiculatus DSM 436</name>
    <dbReference type="NCBI Taxonomy" id="1192034"/>
    <lineage>
        <taxon>Bacteria</taxon>
        <taxon>Pseudomonadati</taxon>
        <taxon>Myxococcota</taxon>
        <taxon>Polyangia</taxon>
        <taxon>Polyangiales</taxon>
        <taxon>Polyangiaceae</taxon>
        <taxon>Chondromyces</taxon>
    </lineage>
</organism>
<evidence type="ECO:0000256" key="3">
    <source>
        <dbReference type="ARBA" id="ARBA00022525"/>
    </source>
</evidence>
<evidence type="ECO:0000313" key="9">
    <source>
        <dbReference type="Proteomes" id="UP000019678"/>
    </source>
</evidence>
<dbReference type="PANTHER" id="PTHR32305:SF15">
    <property type="entry name" value="PROTEIN RHSA-RELATED"/>
    <property type="match status" value="1"/>
</dbReference>
<dbReference type="InterPro" id="IPR017847">
    <property type="entry name" value="T6SS_RhsGE_Vgr_subset"/>
</dbReference>
<dbReference type="Gene3D" id="2.40.50.230">
    <property type="entry name" value="Gp5 N-terminal domain"/>
    <property type="match status" value="1"/>
</dbReference>
<dbReference type="InterPro" id="IPR036366">
    <property type="entry name" value="PGBDSf"/>
</dbReference>
<reference evidence="8 9" key="1">
    <citation type="submission" date="2013-05" db="EMBL/GenBank/DDBJ databases">
        <title>Genome assembly of Chondromyces apiculatus DSM 436.</title>
        <authorList>
            <person name="Sharma G."/>
            <person name="Khatri I."/>
            <person name="Kaur C."/>
            <person name="Mayilraj S."/>
            <person name="Subramanian S."/>
        </authorList>
    </citation>
    <scope>NUCLEOTIDE SEQUENCE [LARGE SCALE GENOMIC DNA]</scope>
    <source>
        <strain evidence="8 9">DSM 436</strain>
    </source>
</reference>
<comment type="subcellular location">
    <subcellularLocation>
        <location evidence="1">Secreted</location>
    </subcellularLocation>
</comment>
<dbReference type="Pfam" id="PF05954">
    <property type="entry name" value="Phage_GPD"/>
    <property type="match status" value="1"/>
</dbReference>
<dbReference type="STRING" id="1192034.CAP_5946"/>
<dbReference type="RefSeq" id="WP_044236141.1">
    <property type="nucleotide sequence ID" value="NZ_ASRX01000005.1"/>
</dbReference>
<gene>
    <name evidence="8" type="ORF">CAP_5946</name>
</gene>
<evidence type="ECO:0000313" key="8">
    <source>
        <dbReference type="EMBL" id="EYF08186.1"/>
    </source>
</evidence>
<dbReference type="InterPro" id="IPR002477">
    <property type="entry name" value="Peptidoglycan-bd-like"/>
</dbReference>
<evidence type="ECO:0000259" key="6">
    <source>
        <dbReference type="Pfam" id="PF04717"/>
    </source>
</evidence>
<dbReference type="InterPro" id="IPR050708">
    <property type="entry name" value="T6SS_VgrG/RHS"/>
</dbReference>
<dbReference type="GO" id="GO:0005576">
    <property type="term" value="C:extracellular region"/>
    <property type="evidence" value="ECO:0007669"/>
    <property type="project" value="UniProtKB-SubCell"/>
</dbReference>
<dbReference type="Proteomes" id="UP000019678">
    <property type="component" value="Unassembled WGS sequence"/>
</dbReference>
<dbReference type="AlphaFoldDB" id="A0A017THV8"/>
<dbReference type="OrthoDB" id="5490478at2"/>
<dbReference type="SUPFAM" id="SSF47090">
    <property type="entry name" value="PGBD-like"/>
    <property type="match status" value="1"/>
</dbReference>
<evidence type="ECO:0000256" key="1">
    <source>
        <dbReference type="ARBA" id="ARBA00004613"/>
    </source>
</evidence>
<sequence length="909" mass="98434">MTLLFTLFLPGTSRSLDVVSFEGREKVNACFSYDLVVHIPAEDPHAFEASAFDQAAELRLPRLLATSAPPASVAPASAPPVSSAASSGGSRRVAGVLDRVTWLGQHAHDALAFRLRLVPRLGRLKRRRMSRIFQDVTAAEVIDRVLDLHGVPRRWALGRALPRRPYCVQHRETDYAFVRRLLAEEALFFFFEDPMGTRPEELLVLADSTSVYADVPGGARLVHRPSSGAGALSRDEHHLWHTTLRRDARATSALIREYDYEHPRMVYSSAADSGALPAFTASAIRPVEPSPDLRDRPAVHYEHHGDYERAEADRTAGRQLLEQLRVGSVVLRATSACRRLSPGHRFVLAEHEHASLDVAWVLRAVEHRGRAPASGATADGGLTYENHLTAVPVSTPLRPAPPRRAPTQVAETALVVGPVAHEVHTDELGRIKVQFHWDLEGTYDEHSSCWIRVAQAWAGEGFGAQFIPRVGMEVLVTFLGGDVDRPVVTGCLYNAAQPPAFQLPHASVTSGIRTRSSPGGEGHHELSFNDAAGAERLTLSSQRDMNLASRRDLDTSVGADRVTRVGGDDRLDVSGDRHVATGGAARTEIGGARETEIQATDTLTVAEDRTTRVGGLESATWQGGATFESGRSCVLVVRDNLSVVVGAGQSAAQTHVDGTYAVAATGGLSLLSQETITLRVGSSVLEIADGAITLKAPVIRLQASEQLTAEGNGPRLSLGDDAELVAKTVQLFSEKARLELDRDAILKGDKVLLNCTSRDPQAEAARGEVKKKPFRVQLTDVDFEPYARKHFVLRAGPARIEGETDADGHASAEIPEDARLVDLTAWLDTYPTGRRRSWQIQVASLPPAETPAGALQRLSNLGYFKGAPAEALTEDGRSALRWFQKDHDLDETGNLDPATAAELTKVHGG</sequence>
<evidence type="ECO:0000259" key="5">
    <source>
        <dbReference type="Pfam" id="PF01471"/>
    </source>
</evidence>
<dbReference type="eggNOG" id="COG3501">
    <property type="taxonomic scope" value="Bacteria"/>
</dbReference>
<dbReference type="InterPro" id="IPR037026">
    <property type="entry name" value="Vgr_OB-fold_dom_sf"/>
</dbReference>
<comment type="caution">
    <text evidence="8">The sequence shown here is derived from an EMBL/GenBank/DDBJ whole genome shotgun (WGS) entry which is preliminary data.</text>
</comment>
<dbReference type="Gene3D" id="3.55.50.10">
    <property type="entry name" value="Baseplate protein-like domains"/>
    <property type="match status" value="1"/>
</dbReference>
<comment type="similarity">
    <text evidence="2">Belongs to the VgrG protein family.</text>
</comment>
<dbReference type="Pfam" id="PF04717">
    <property type="entry name" value="Phage_base_V"/>
    <property type="match status" value="1"/>
</dbReference>
<dbReference type="InterPro" id="IPR006533">
    <property type="entry name" value="T6SS_Vgr_RhsGE"/>
</dbReference>
<dbReference type="Gene3D" id="2.30.110.50">
    <property type="match status" value="1"/>
</dbReference>
<dbReference type="NCBIfam" id="TIGR03361">
    <property type="entry name" value="VI_Rhs_Vgr"/>
    <property type="match status" value="1"/>
</dbReference>
<dbReference type="InterPro" id="IPR006531">
    <property type="entry name" value="Gp5/Vgr_OB"/>
</dbReference>
<accession>A0A017THV8</accession>
<dbReference type="SUPFAM" id="SSF69349">
    <property type="entry name" value="Phage fibre proteins"/>
    <property type="match status" value="1"/>
</dbReference>
<feature type="domain" description="Gp5/Type VI secretion system Vgr protein OB-fold" evidence="6">
    <location>
        <begin position="417"/>
        <end position="493"/>
    </location>
</feature>
<protein>
    <submittedName>
        <fullName evidence="8">VgrG protein</fullName>
    </submittedName>
</protein>
<keyword evidence="9" id="KW-1185">Reference proteome</keyword>